<evidence type="ECO:0000256" key="1">
    <source>
        <dbReference type="SAM" id="Phobius"/>
    </source>
</evidence>
<name>A0A2T1C2P6_9CYAN</name>
<dbReference type="EMBL" id="PVWJ01000059">
    <property type="protein sequence ID" value="PSB02474.1"/>
    <property type="molecule type" value="Genomic_DNA"/>
</dbReference>
<feature type="transmembrane region" description="Helical" evidence="1">
    <location>
        <begin position="153"/>
        <end position="179"/>
    </location>
</feature>
<keyword evidence="1" id="KW-1133">Transmembrane helix</keyword>
<dbReference type="AlphaFoldDB" id="A0A2T1C2P6"/>
<gene>
    <name evidence="2" type="ORF">C7B64_13085</name>
</gene>
<proteinExistence type="predicted"/>
<organism evidence="2 3">
    <name type="scientific">Merismopedia glauca CCAP 1448/3</name>
    <dbReference type="NCBI Taxonomy" id="1296344"/>
    <lineage>
        <taxon>Bacteria</taxon>
        <taxon>Bacillati</taxon>
        <taxon>Cyanobacteriota</taxon>
        <taxon>Cyanophyceae</taxon>
        <taxon>Synechococcales</taxon>
        <taxon>Merismopediaceae</taxon>
        <taxon>Merismopedia</taxon>
    </lineage>
</organism>
<feature type="transmembrane region" description="Helical" evidence="1">
    <location>
        <begin position="9"/>
        <end position="30"/>
    </location>
</feature>
<accession>A0A2T1C2P6</accession>
<reference evidence="2 3" key="2">
    <citation type="submission" date="2018-03" db="EMBL/GenBank/DDBJ databases">
        <title>The ancient ancestry and fast evolution of plastids.</title>
        <authorList>
            <person name="Moore K.R."/>
            <person name="Magnabosco C."/>
            <person name="Momper L."/>
            <person name="Gold D.A."/>
            <person name="Bosak T."/>
            <person name="Fournier G.P."/>
        </authorList>
    </citation>
    <scope>NUCLEOTIDE SEQUENCE [LARGE SCALE GENOMIC DNA]</scope>
    <source>
        <strain evidence="2 3">CCAP 1448/3</strain>
    </source>
</reference>
<keyword evidence="1" id="KW-0812">Transmembrane</keyword>
<feature type="transmembrane region" description="Helical" evidence="1">
    <location>
        <begin position="127"/>
        <end position="147"/>
    </location>
</feature>
<sequence>MSQERKKLFLMIAVAIAMTLWSLFSFSYLIFGILGKTSEDKAWSYVLVLYVCLAVAASGVTWQKFGKQRVIGSYLTATATGAILGFFSVGWVTNESPLWASVGAIIVGLGSLISCHQAQRKLKIWHYLVLLAINTGSTVAVYGFALLVGTNAIALLTGGHLLAGICWMLVSVYSLWLTITNPSC</sequence>
<evidence type="ECO:0000313" key="3">
    <source>
        <dbReference type="Proteomes" id="UP000238762"/>
    </source>
</evidence>
<dbReference type="Proteomes" id="UP000238762">
    <property type="component" value="Unassembled WGS sequence"/>
</dbReference>
<feature type="transmembrane region" description="Helical" evidence="1">
    <location>
        <begin position="74"/>
        <end position="92"/>
    </location>
</feature>
<protein>
    <submittedName>
        <fullName evidence="2">Uncharacterized protein</fullName>
    </submittedName>
</protein>
<reference evidence="2 3" key="1">
    <citation type="submission" date="2018-02" db="EMBL/GenBank/DDBJ databases">
        <authorList>
            <person name="Cohen D.B."/>
            <person name="Kent A.D."/>
        </authorList>
    </citation>
    <scope>NUCLEOTIDE SEQUENCE [LARGE SCALE GENOMIC DNA]</scope>
    <source>
        <strain evidence="2 3">CCAP 1448/3</strain>
    </source>
</reference>
<dbReference type="RefSeq" id="WP_106289103.1">
    <property type="nucleotide sequence ID" value="NZ_CAWNTC010000065.1"/>
</dbReference>
<evidence type="ECO:0000313" key="2">
    <source>
        <dbReference type="EMBL" id="PSB02474.1"/>
    </source>
</evidence>
<feature type="transmembrane region" description="Helical" evidence="1">
    <location>
        <begin position="42"/>
        <end position="62"/>
    </location>
</feature>
<comment type="caution">
    <text evidence="2">The sequence shown here is derived from an EMBL/GenBank/DDBJ whole genome shotgun (WGS) entry which is preliminary data.</text>
</comment>
<feature type="transmembrane region" description="Helical" evidence="1">
    <location>
        <begin position="98"/>
        <end position="115"/>
    </location>
</feature>
<keyword evidence="1" id="KW-0472">Membrane</keyword>
<keyword evidence="3" id="KW-1185">Reference proteome</keyword>
<dbReference type="OrthoDB" id="457820at2"/>